<sequence>MPEFVRVLTILTALIPIFTLILMGFILHRRTLLASEFWMPCERLNYFYLFPALMFSQIVTADLAGISLSLVTIALLGGIVLGGSIVFLLQVLFPRPGPVFSSVLQGALRPNTYVAVAAATALYGQPGLMVTAVAIAITIPVLNVGSIFILMIHGGNGPVGKRHMVKTIVTNPVILSVVIGGVVNLASIPMPDFVTAILKILGSASLPLGLLSVGAGIDFAAVRASRGMIWLSSAIKLAVLPVATYGIGKSLGLTGTSLATIILFNSLPCTPSTYIMARLFGGDYRMAASIISIQTAIAAVTIPLVLAALV</sequence>
<evidence type="ECO:0000256" key="6">
    <source>
        <dbReference type="ARBA" id="ARBA00022989"/>
    </source>
</evidence>
<feature type="transmembrane region" description="Helical" evidence="8">
    <location>
        <begin position="287"/>
        <end position="309"/>
    </location>
</feature>
<evidence type="ECO:0000313" key="9">
    <source>
        <dbReference type="EMBL" id="MBF2716822.1"/>
    </source>
</evidence>
<evidence type="ECO:0000256" key="5">
    <source>
        <dbReference type="ARBA" id="ARBA00022692"/>
    </source>
</evidence>
<dbReference type="InterPro" id="IPR038770">
    <property type="entry name" value="Na+/solute_symporter_sf"/>
</dbReference>
<evidence type="ECO:0000256" key="4">
    <source>
        <dbReference type="ARBA" id="ARBA00022475"/>
    </source>
</evidence>
<dbReference type="GO" id="GO:0055085">
    <property type="term" value="P:transmembrane transport"/>
    <property type="evidence" value="ECO:0007669"/>
    <property type="project" value="InterPro"/>
</dbReference>
<feature type="transmembrane region" description="Helical" evidence="8">
    <location>
        <begin position="7"/>
        <end position="26"/>
    </location>
</feature>
<feature type="transmembrane region" description="Helical" evidence="8">
    <location>
        <begin position="173"/>
        <end position="190"/>
    </location>
</feature>
<evidence type="ECO:0000256" key="3">
    <source>
        <dbReference type="ARBA" id="ARBA00022448"/>
    </source>
</evidence>
<keyword evidence="5 8" id="KW-0812">Transmembrane</keyword>
<keyword evidence="7 8" id="KW-0472">Membrane</keyword>
<evidence type="ECO:0000256" key="2">
    <source>
        <dbReference type="ARBA" id="ARBA00010145"/>
    </source>
</evidence>
<comment type="caution">
    <text evidence="9">The sequence shown here is derived from an EMBL/GenBank/DDBJ whole genome shotgun (WGS) entry which is preliminary data.</text>
</comment>
<comment type="subcellular location">
    <subcellularLocation>
        <location evidence="1">Cell membrane</location>
        <topology evidence="1">Multi-pass membrane protein</topology>
    </subcellularLocation>
</comment>
<feature type="transmembrane region" description="Helical" evidence="8">
    <location>
        <begin position="128"/>
        <end position="152"/>
    </location>
</feature>
<proteinExistence type="inferred from homology"/>
<keyword evidence="3" id="KW-0813">Transport</keyword>
<accession>A0AAE2URB2</accession>
<name>A0AAE2URB2_AGRVI</name>
<dbReference type="EMBL" id="JACXXJ020000005">
    <property type="protein sequence ID" value="MBF2716822.1"/>
    <property type="molecule type" value="Genomic_DNA"/>
</dbReference>
<feature type="transmembrane region" description="Helical" evidence="8">
    <location>
        <begin position="196"/>
        <end position="217"/>
    </location>
</feature>
<organism evidence="9 10">
    <name type="scientific">Agrobacterium vitis</name>
    <name type="common">Rhizobium vitis</name>
    <dbReference type="NCBI Taxonomy" id="373"/>
    <lineage>
        <taxon>Bacteria</taxon>
        <taxon>Pseudomonadati</taxon>
        <taxon>Pseudomonadota</taxon>
        <taxon>Alphaproteobacteria</taxon>
        <taxon>Hyphomicrobiales</taxon>
        <taxon>Rhizobiaceae</taxon>
        <taxon>Rhizobium/Agrobacterium group</taxon>
        <taxon>Agrobacterium</taxon>
    </lineage>
</organism>
<dbReference type="Pfam" id="PF03547">
    <property type="entry name" value="Mem_trans"/>
    <property type="match status" value="1"/>
</dbReference>
<feature type="transmembrane region" description="Helical" evidence="8">
    <location>
        <begin position="229"/>
        <end position="247"/>
    </location>
</feature>
<evidence type="ECO:0000256" key="1">
    <source>
        <dbReference type="ARBA" id="ARBA00004651"/>
    </source>
</evidence>
<dbReference type="AlphaFoldDB" id="A0AAE2URB2"/>
<keyword evidence="4" id="KW-1003">Cell membrane</keyword>
<dbReference type="Proteomes" id="UP000655037">
    <property type="component" value="Unassembled WGS sequence"/>
</dbReference>
<protein>
    <submittedName>
        <fullName evidence="9">AEC family transporter</fullName>
    </submittedName>
</protein>
<evidence type="ECO:0000256" key="7">
    <source>
        <dbReference type="ARBA" id="ARBA00023136"/>
    </source>
</evidence>
<dbReference type="PANTHER" id="PTHR36838">
    <property type="entry name" value="AUXIN EFFLUX CARRIER FAMILY PROTEIN"/>
    <property type="match status" value="1"/>
</dbReference>
<evidence type="ECO:0000313" key="10">
    <source>
        <dbReference type="Proteomes" id="UP000655037"/>
    </source>
</evidence>
<feature type="transmembrane region" description="Helical" evidence="8">
    <location>
        <begin position="73"/>
        <end position="93"/>
    </location>
</feature>
<dbReference type="InterPro" id="IPR004776">
    <property type="entry name" value="Mem_transp_PIN-like"/>
</dbReference>
<comment type="similarity">
    <text evidence="2">Belongs to the auxin efflux carrier (TC 2.A.69) family.</text>
</comment>
<feature type="transmembrane region" description="Helical" evidence="8">
    <location>
        <begin position="46"/>
        <end position="66"/>
    </location>
</feature>
<evidence type="ECO:0000256" key="8">
    <source>
        <dbReference type="SAM" id="Phobius"/>
    </source>
</evidence>
<dbReference type="GO" id="GO:0005886">
    <property type="term" value="C:plasma membrane"/>
    <property type="evidence" value="ECO:0007669"/>
    <property type="project" value="UniProtKB-SubCell"/>
</dbReference>
<feature type="transmembrane region" description="Helical" evidence="8">
    <location>
        <begin position="253"/>
        <end position="275"/>
    </location>
</feature>
<keyword evidence="6 8" id="KW-1133">Transmembrane helix</keyword>
<gene>
    <name evidence="9" type="ORF">IEI95_021655</name>
</gene>
<dbReference type="PANTHER" id="PTHR36838:SF4">
    <property type="entry name" value="AUXIN EFFLUX CARRIER FAMILY PROTEIN"/>
    <property type="match status" value="1"/>
</dbReference>
<reference evidence="9" key="1">
    <citation type="submission" date="2020-11" db="EMBL/GenBank/DDBJ databases">
        <title>Agrobacterium vitis strain K377 genome.</title>
        <authorList>
            <person name="Xi H."/>
        </authorList>
    </citation>
    <scope>NUCLEOTIDE SEQUENCE</scope>
    <source>
        <strain evidence="9">K377</strain>
    </source>
</reference>
<dbReference type="Gene3D" id="1.20.1530.20">
    <property type="match status" value="1"/>
</dbReference>